<proteinExistence type="inferred from homology"/>
<dbReference type="InterPro" id="IPR032816">
    <property type="entry name" value="VTT_dom"/>
</dbReference>
<protein>
    <recommendedName>
        <fullName evidence="3">VTT domain-containing protein</fullName>
    </recommendedName>
</protein>
<organism evidence="4 5">
    <name type="scientific">Domibacillus iocasae</name>
    <dbReference type="NCBI Taxonomy" id="1714016"/>
    <lineage>
        <taxon>Bacteria</taxon>
        <taxon>Bacillati</taxon>
        <taxon>Bacillota</taxon>
        <taxon>Bacilli</taxon>
        <taxon>Bacillales</taxon>
        <taxon>Bacillaceae</taxon>
        <taxon>Domibacillus</taxon>
    </lineage>
</organism>
<feature type="transmembrane region" description="Helical" evidence="2">
    <location>
        <begin position="12"/>
        <end position="30"/>
    </location>
</feature>
<evidence type="ECO:0000256" key="1">
    <source>
        <dbReference type="ARBA" id="ARBA00010792"/>
    </source>
</evidence>
<dbReference type="RefSeq" id="WP_069937120.1">
    <property type="nucleotide sequence ID" value="NZ_MAMP01000004.1"/>
</dbReference>
<dbReference type="Pfam" id="PF09335">
    <property type="entry name" value="VTT_dom"/>
    <property type="match status" value="1"/>
</dbReference>
<dbReference type="PANTHER" id="PTHR42709">
    <property type="entry name" value="ALKALINE PHOSPHATASE LIKE PROTEIN"/>
    <property type="match status" value="1"/>
</dbReference>
<evidence type="ECO:0000313" key="5">
    <source>
        <dbReference type="Proteomes" id="UP000095658"/>
    </source>
</evidence>
<dbReference type="STRING" id="1714016.BA724_15330"/>
<evidence type="ECO:0000313" key="4">
    <source>
        <dbReference type="EMBL" id="OES46219.1"/>
    </source>
</evidence>
<reference evidence="4 5" key="1">
    <citation type="submission" date="2016-06" db="EMBL/GenBank/DDBJ databases">
        <title>Domibacillus iocasae genome sequencing.</title>
        <authorList>
            <person name="Verma A."/>
            <person name="Pal Y."/>
            <person name="Ojha A.K."/>
            <person name="Krishnamurthi S."/>
        </authorList>
    </citation>
    <scope>NUCLEOTIDE SEQUENCE [LARGE SCALE GENOMIC DNA]</scope>
    <source>
        <strain evidence="4 5">DSM 29979</strain>
    </source>
</reference>
<gene>
    <name evidence="4" type="ORF">BA724_15330</name>
</gene>
<feature type="domain" description="VTT" evidence="3">
    <location>
        <begin position="31"/>
        <end position="153"/>
    </location>
</feature>
<dbReference type="PANTHER" id="PTHR42709:SF9">
    <property type="entry name" value="ALKALINE PHOSPHATASE LIKE PROTEIN"/>
    <property type="match status" value="1"/>
</dbReference>
<dbReference type="OrthoDB" id="9782291at2"/>
<keyword evidence="5" id="KW-1185">Reference proteome</keyword>
<dbReference type="GO" id="GO:0005886">
    <property type="term" value="C:plasma membrane"/>
    <property type="evidence" value="ECO:0007669"/>
    <property type="project" value="TreeGrafter"/>
</dbReference>
<evidence type="ECO:0000256" key="2">
    <source>
        <dbReference type="SAM" id="Phobius"/>
    </source>
</evidence>
<feature type="transmembrane region" description="Helical" evidence="2">
    <location>
        <begin position="50"/>
        <end position="72"/>
    </location>
</feature>
<sequence>MESLVIAYLSKYGYVILFLAGVFGIVGIPAPEESLYVYVGMLAKNGSISFSGALASLMAGTLTGMLISYTLGRVIGQPLLDRYGKYLGVTKKKLRKTIMHWDLSRSLLAGFFIPGVRQFNPYFAGIAKFPIPAFLALSVLGAFIWVFMYMSAGFLISSYIRIEPEYLAIAGAVFFVLFIIHFIVKWKKSSYSRR</sequence>
<dbReference type="InterPro" id="IPR051311">
    <property type="entry name" value="DedA_domain"/>
</dbReference>
<feature type="transmembrane region" description="Helical" evidence="2">
    <location>
        <begin position="166"/>
        <end position="184"/>
    </location>
</feature>
<evidence type="ECO:0000259" key="3">
    <source>
        <dbReference type="Pfam" id="PF09335"/>
    </source>
</evidence>
<dbReference type="EMBL" id="MAMP01000004">
    <property type="protein sequence ID" value="OES46219.1"/>
    <property type="molecule type" value="Genomic_DNA"/>
</dbReference>
<keyword evidence="2" id="KW-1133">Transmembrane helix</keyword>
<feature type="transmembrane region" description="Helical" evidence="2">
    <location>
        <begin position="134"/>
        <end position="160"/>
    </location>
</feature>
<dbReference type="Proteomes" id="UP000095658">
    <property type="component" value="Unassembled WGS sequence"/>
</dbReference>
<keyword evidence="2" id="KW-0812">Transmembrane</keyword>
<name>A0A1E7DT67_9BACI</name>
<dbReference type="AlphaFoldDB" id="A0A1E7DT67"/>
<comment type="similarity">
    <text evidence="1">Belongs to the DedA family.</text>
</comment>
<keyword evidence="2" id="KW-0472">Membrane</keyword>
<accession>A0A1E7DT67</accession>
<comment type="caution">
    <text evidence="4">The sequence shown here is derived from an EMBL/GenBank/DDBJ whole genome shotgun (WGS) entry which is preliminary data.</text>
</comment>